<reference evidence="2" key="1">
    <citation type="submission" date="2021-05" db="EMBL/GenBank/DDBJ databases">
        <title>First report of NDM-5 and VEB-6 producing Proteus mirabilis isolated from blood of a sepsis patient in Kolkata, India.</title>
        <authorList>
            <person name="Halder G."/>
            <person name="Chaudhuri B."/>
            <person name="Dutta S."/>
        </authorList>
    </citation>
    <scope>NUCLEOTIDE SEQUENCE [LARGE SCALE GENOMIC DNA]</scope>
    <source>
        <strain evidence="2">7049</strain>
    </source>
</reference>
<dbReference type="PROSITE" id="PS00543">
    <property type="entry name" value="HLYD_FAMILY"/>
    <property type="match status" value="1"/>
</dbReference>
<dbReference type="Pfam" id="PF26002">
    <property type="entry name" value="Beta-barrel_AprE"/>
    <property type="match status" value="1"/>
</dbReference>
<evidence type="ECO:0000313" key="2">
    <source>
        <dbReference type="EMBL" id="MEY2344750.1"/>
    </source>
</evidence>
<dbReference type="AlphaFoldDB" id="A0ABD5LTQ0"/>
<name>A0ABD5LTQ0_PROMI</name>
<dbReference type="InterPro" id="IPR006144">
    <property type="entry name" value="Secretion_HlyD_CS"/>
</dbReference>
<organism evidence="2">
    <name type="scientific">Proteus mirabilis</name>
    <dbReference type="NCBI Taxonomy" id="584"/>
    <lineage>
        <taxon>Bacteria</taxon>
        <taxon>Pseudomonadati</taxon>
        <taxon>Pseudomonadota</taxon>
        <taxon>Gammaproteobacteria</taxon>
        <taxon>Enterobacterales</taxon>
        <taxon>Morganellaceae</taxon>
        <taxon>Proteus</taxon>
    </lineage>
</organism>
<sequence length="87" mass="9857">MIFSAFNQNTTPKIPGEVTIISADRLIDERTTEPYYQVLINIKDYTLLADNKNKLKAGMPVDVFIKTGDRSLLNYLFKPVLIGSILH</sequence>
<feature type="domain" description="AprE-like beta-barrel" evidence="1">
    <location>
        <begin position="3"/>
        <end position="68"/>
    </location>
</feature>
<proteinExistence type="predicted"/>
<gene>
    <name evidence="2" type="ORF">I3679_014470</name>
</gene>
<dbReference type="PRINTS" id="PR01490">
    <property type="entry name" value="RTXTOXIND"/>
</dbReference>
<dbReference type="EMBL" id="JADQCH020000002">
    <property type="protein sequence ID" value="MEY2344750.1"/>
    <property type="molecule type" value="Genomic_DNA"/>
</dbReference>
<accession>A0ABD5LTQ0</accession>
<dbReference type="InterPro" id="IPR058982">
    <property type="entry name" value="Beta-barrel_AprE"/>
</dbReference>
<protein>
    <submittedName>
        <fullName evidence="2">HlyD family secretion protein</fullName>
    </submittedName>
</protein>
<evidence type="ECO:0000259" key="1">
    <source>
        <dbReference type="Pfam" id="PF26002"/>
    </source>
</evidence>
<comment type="caution">
    <text evidence="2">The sequence shown here is derived from an EMBL/GenBank/DDBJ whole genome shotgun (WGS) entry which is preliminary data.</text>
</comment>